<dbReference type="AlphaFoldDB" id="A0A8D8DP46"/>
<accession>A0A8D8DP46</accession>
<dbReference type="EMBL" id="HBUE01173138">
    <property type="protein sequence ID" value="CAG6516320.1"/>
    <property type="molecule type" value="Transcribed_RNA"/>
</dbReference>
<sequence>MSSSSSEVVVHSTPPLPPLHQNIHAVFPHRSYYRQPSSYPLPNSTAPRPKPGRISSSSSFYVCAVPCGVHTFRGRRKNLTSLPPRSSFLPLLAKGGKTPPQKVVVVVLFFRASKQVFPSNEPTTFRAQRVSRIMLLLEHTRAARPGLSFH</sequence>
<dbReference type="EMBL" id="HBUE01027939">
    <property type="protein sequence ID" value="CAG6455205.1"/>
    <property type="molecule type" value="Transcribed_RNA"/>
</dbReference>
<dbReference type="EMBL" id="HBUE01278601">
    <property type="protein sequence ID" value="CAG6567819.1"/>
    <property type="molecule type" value="Transcribed_RNA"/>
</dbReference>
<reference evidence="1" key="1">
    <citation type="submission" date="2021-05" db="EMBL/GenBank/DDBJ databases">
        <authorList>
            <person name="Alioto T."/>
            <person name="Alioto T."/>
            <person name="Gomez Garrido J."/>
        </authorList>
    </citation>
    <scope>NUCLEOTIDE SEQUENCE</scope>
</reference>
<evidence type="ECO:0000313" key="1">
    <source>
        <dbReference type="EMBL" id="CAG6516320.1"/>
    </source>
</evidence>
<name>A0A8D8DP46_CULPI</name>
<proteinExistence type="predicted"/>
<dbReference type="EMBL" id="HBUE01027940">
    <property type="protein sequence ID" value="CAG6455206.1"/>
    <property type="molecule type" value="Transcribed_RNA"/>
</dbReference>
<protein>
    <submittedName>
        <fullName evidence="1">(northern house mosquito) hypothetical protein</fullName>
    </submittedName>
</protein>
<dbReference type="EMBL" id="HBUE01278600">
    <property type="protein sequence ID" value="CAG6567818.1"/>
    <property type="molecule type" value="Transcribed_RNA"/>
</dbReference>
<organism evidence="1">
    <name type="scientific">Culex pipiens</name>
    <name type="common">House mosquito</name>
    <dbReference type="NCBI Taxonomy" id="7175"/>
    <lineage>
        <taxon>Eukaryota</taxon>
        <taxon>Metazoa</taxon>
        <taxon>Ecdysozoa</taxon>
        <taxon>Arthropoda</taxon>
        <taxon>Hexapoda</taxon>
        <taxon>Insecta</taxon>
        <taxon>Pterygota</taxon>
        <taxon>Neoptera</taxon>
        <taxon>Endopterygota</taxon>
        <taxon>Diptera</taxon>
        <taxon>Nematocera</taxon>
        <taxon>Culicoidea</taxon>
        <taxon>Culicidae</taxon>
        <taxon>Culicinae</taxon>
        <taxon>Culicini</taxon>
        <taxon>Culex</taxon>
        <taxon>Culex</taxon>
    </lineage>
</organism>
<dbReference type="EMBL" id="HBUE01173137">
    <property type="protein sequence ID" value="CAG6516319.1"/>
    <property type="molecule type" value="Transcribed_RNA"/>
</dbReference>